<dbReference type="InterPro" id="IPR051010">
    <property type="entry name" value="BCAA_transport"/>
</dbReference>
<proteinExistence type="predicted"/>
<dbReference type="InterPro" id="IPR022478">
    <property type="entry name" value="ABC_transptr_sub-bd_PQQ"/>
</dbReference>
<dbReference type="CDD" id="cd06268">
    <property type="entry name" value="PBP1_ABC_transporter_LIVBP-like"/>
    <property type="match status" value="1"/>
</dbReference>
<dbReference type="NCBIfam" id="TIGR03863">
    <property type="entry name" value="PQQ_ABC_bind"/>
    <property type="match status" value="1"/>
</dbReference>
<dbReference type="AlphaFoldDB" id="A0A1I5Z0B3"/>
<dbReference type="GO" id="GO:0006865">
    <property type="term" value="P:amino acid transport"/>
    <property type="evidence" value="ECO:0007669"/>
    <property type="project" value="UniProtKB-KW"/>
</dbReference>
<dbReference type="PANTHER" id="PTHR30483">
    <property type="entry name" value="LEUCINE-SPECIFIC-BINDING PROTEIN"/>
    <property type="match status" value="1"/>
</dbReference>
<gene>
    <name evidence="3" type="ORF">SAMN05421853_10797</name>
</gene>
<dbReference type="EMBL" id="FOXV01000007">
    <property type="protein sequence ID" value="SFQ49765.1"/>
    <property type="molecule type" value="Genomic_DNA"/>
</dbReference>
<keyword evidence="2" id="KW-0732">Signal</keyword>
<name>A0A1I5Z0B3_9RHOB</name>
<keyword evidence="1" id="KW-0029">Amino-acid transport</keyword>
<protein>
    <submittedName>
        <fullName evidence="3">ABC transporter, substrate binding protein, PQQ-dependent alcohol dehydrogenase system</fullName>
    </submittedName>
</protein>
<dbReference type="PANTHER" id="PTHR30483:SF6">
    <property type="entry name" value="PERIPLASMIC BINDING PROTEIN OF ABC TRANSPORTER FOR NATURAL AMINO ACIDS"/>
    <property type="match status" value="1"/>
</dbReference>
<evidence type="ECO:0000256" key="2">
    <source>
        <dbReference type="SAM" id="SignalP"/>
    </source>
</evidence>
<keyword evidence="4" id="KW-1185">Reference proteome</keyword>
<dbReference type="STRING" id="93684.SAMN05421853_10797"/>
<dbReference type="InterPro" id="IPR028082">
    <property type="entry name" value="Peripla_BP_I"/>
</dbReference>
<organism evidence="3 4">
    <name type="scientific">Roseivivax halotolerans</name>
    <dbReference type="NCBI Taxonomy" id="93684"/>
    <lineage>
        <taxon>Bacteria</taxon>
        <taxon>Pseudomonadati</taxon>
        <taxon>Pseudomonadota</taxon>
        <taxon>Alphaproteobacteria</taxon>
        <taxon>Rhodobacterales</taxon>
        <taxon>Roseobacteraceae</taxon>
        <taxon>Roseivivax</taxon>
    </lineage>
</organism>
<dbReference type="Proteomes" id="UP000243106">
    <property type="component" value="Unassembled WGS sequence"/>
</dbReference>
<accession>A0A1I5Z0B3</accession>
<dbReference type="RefSeq" id="WP_093012041.1">
    <property type="nucleotide sequence ID" value="NZ_FOXV01000007.1"/>
</dbReference>
<reference evidence="4" key="1">
    <citation type="submission" date="2016-10" db="EMBL/GenBank/DDBJ databases">
        <authorList>
            <person name="Varghese N."/>
            <person name="Submissions S."/>
        </authorList>
    </citation>
    <scope>NUCLEOTIDE SEQUENCE [LARGE SCALE GENOMIC DNA]</scope>
    <source>
        <strain evidence="4">JCM 10271</strain>
    </source>
</reference>
<dbReference type="Gene3D" id="3.40.50.2300">
    <property type="match status" value="1"/>
</dbReference>
<feature type="chain" id="PRO_5017273666" evidence="2">
    <location>
        <begin position="22"/>
        <end position="390"/>
    </location>
</feature>
<sequence length="390" mass="42135">MIKAAFRAAAFLALGSGVAVAQEPVTLDIQYLRQEVPPPPVLSNLDPIPADLGIAGAEVGLADNATTGRFMGQDWTLTVTSVPEGGDWAGAVETALAASPLLLIDAPRDALLAASDIAEGSDALLFNVAVEDSDLRAGACRANLFHTIPSYSMRTDALVQMLRVKRWEDLALVAGQNPEDQAYAEALRGSLTKFGMELGSETEWSFDADMRRSASAEVPLLTQDLGEYDVLLVADERHDFGRYILYNTWLPRPVAGSEGLTAEAWSPAVEQWGAAQLQSRFTEHAGRDMAPRDYAAWAALRSIGEAVTRTGSPDAQDLRAYLLGEDFELAGFLGRPLTFRPWNGQLRQPIPIVQPRALVAQAPLEGFLHQTNELDTLGQDRGEAECSAFD</sequence>
<evidence type="ECO:0000313" key="3">
    <source>
        <dbReference type="EMBL" id="SFQ49765.1"/>
    </source>
</evidence>
<feature type="signal peptide" evidence="2">
    <location>
        <begin position="1"/>
        <end position="21"/>
    </location>
</feature>
<evidence type="ECO:0000256" key="1">
    <source>
        <dbReference type="ARBA" id="ARBA00022970"/>
    </source>
</evidence>
<keyword evidence="1" id="KW-0813">Transport</keyword>
<dbReference type="SUPFAM" id="SSF53822">
    <property type="entry name" value="Periplasmic binding protein-like I"/>
    <property type="match status" value="1"/>
</dbReference>
<evidence type="ECO:0000313" key="4">
    <source>
        <dbReference type="Proteomes" id="UP000243106"/>
    </source>
</evidence>